<accession>A0ABT6DNI8</accession>
<comment type="caution">
    <text evidence="2">The sequence shown here is derived from an EMBL/GenBank/DDBJ whole genome shotgun (WGS) entry which is preliminary data.</text>
</comment>
<feature type="signal peptide" evidence="1">
    <location>
        <begin position="1"/>
        <end position="21"/>
    </location>
</feature>
<proteinExistence type="predicted"/>
<protein>
    <recommendedName>
        <fullName evidence="4">Solute-binding protein family 3/N-terminal domain-containing protein</fullName>
    </recommendedName>
</protein>
<dbReference type="Proteomes" id="UP001152321">
    <property type="component" value="Unassembled WGS sequence"/>
</dbReference>
<keyword evidence="1" id="KW-0732">Signal</keyword>
<dbReference type="RefSeq" id="WP_277579142.1">
    <property type="nucleotide sequence ID" value="NZ_JANRMI010000004.1"/>
</dbReference>
<reference evidence="2" key="1">
    <citation type="submission" date="2022-08" db="EMBL/GenBank/DDBJ databases">
        <title>Novel Bdellovibrio Species Isolated from Svalbard: Designation Bdellovibrio svalbardensis.</title>
        <authorList>
            <person name="Mitchell R.J."/>
            <person name="Choi S.Y."/>
        </authorList>
    </citation>
    <scope>NUCLEOTIDE SEQUENCE</scope>
    <source>
        <strain evidence="2">PAP01</strain>
    </source>
</reference>
<dbReference type="EMBL" id="JANRMI010000004">
    <property type="protein sequence ID" value="MDG0817670.1"/>
    <property type="molecule type" value="Genomic_DNA"/>
</dbReference>
<organism evidence="2 3">
    <name type="scientific">Bdellovibrio svalbardensis</name>
    <dbReference type="NCBI Taxonomy" id="2972972"/>
    <lineage>
        <taxon>Bacteria</taxon>
        <taxon>Pseudomonadati</taxon>
        <taxon>Bdellovibrionota</taxon>
        <taxon>Bdellovibrionia</taxon>
        <taxon>Bdellovibrionales</taxon>
        <taxon>Pseudobdellovibrionaceae</taxon>
        <taxon>Bdellovibrio</taxon>
    </lineage>
</organism>
<gene>
    <name evidence="2" type="ORF">NWE73_14915</name>
</gene>
<feature type="chain" id="PRO_5046076239" description="Solute-binding protein family 3/N-terminal domain-containing protein" evidence="1">
    <location>
        <begin position="22"/>
        <end position="290"/>
    </location>
</feature>
<evidence type="ECO:0000313" key="2">
    <source>
        <dbReference type="EMBL" id="MDG0817670.1"/>
    </source>
</evidence>
<sequence>MKHSLAILLALLFCYSFPAVAKMKFFYHPPESPHDVRYDFHWEVLRSALEVTEKKYGPFEMTPTVMMTEERQLREILKKDPMLTVMIRETNEDFEKKLTPVRIPIDRNLIGYRIFLIRGDNQWKFLKTKSLTDLKKITLGQGKGWGDVEILENAGFKVTTEVYYDDLFKSLDNGKFEAFPRGVTEIEEELKKFKKLYRHLAIEENFLIYYPLPTYFWFPKSNEGKGMAQRVEEGFRTLIKNGHYQKIFDKYYAASIAELGLKRRKVIHIENPFLPSTVPYEDKELWYNPF</sequence>
<evidence type="ECO:0000256" key="1">
    <source>
        <dbReference type="SAM" id="SignalP"/>
    </source>
</evidence>
<dbReference type="Gene3D" id="3.40.190.10">
    <property type="entry name" value="Periplasmic binding protein-like II"/>
    <property type="match status" value="2"/>
</dbReference>
<name>A0ABT6DNI8_9BACT</name>
<evidence type="ECO:0008006" key="4">
    <source>
        <dbReference type="Google" id="ProtNLM"/>
    </source>
</evidence>
<evidence type="ECO:0000313" key="3">
    <source>
        <dbReference type="Proteomes" id="UP001152321"/>
    </source>
</evidence>
<keyword evidence="3" id="KW-1185">Reference proteome</keyword>
<dbReference type="SUPFAM" id="SSF53850">
    <property type="entry name" value="Periplasmic binding protein-like II"/>
    <property type="match status" value="1"/>
</dbReference>